<comment type="caution">
    <text evidence="1">The sequence shown here is derived from an EMBL/GenBank/DDBJ whole genome shotgun (WGS) entry which is preliminary data.</text>
</comment>
<accession>A0ACB8ZCL5</accession>
<proteinExistence type="predicted"/>
<keyword evidence="2" id="KW-1185">Reference proteome</keyword>
<reference evidence="1 2" key="2">
    <citation type="journal article" date="2022" name="Mol. Ecol. Resour.">
        <title>The genomes of chicory, endive, great burdock and yacon provide insights into Asteraceae paleo-polyploidization history and plant inulin production.</title>
        <authorList>
            <person name="Fan W."/>
            <person name="Wang S."/>
            <person name="Wang H."/>
            <person name="Wang A."/>
            <person name="Jiang F."/>
            <person name="Liu H."/>
            <person name="Zhao H."/>
            <person name="Xu D."/>
            <person name="Zhang Y."/>
        </authorList>
    </citation>
    <scope>NUCLEOTIDE SEQUENCE [LARGE SCALE GENOMIC DNA]</scope>
    <source>
        <strain evidence="2">cv. Yunnan</strain>
        <tissue evidence="1">Leaves</tissue>
    </source>
</reference>
<reference evidence="2" key="1">
    <citation type="journal article" date="2022" name="Mol. Ecol. Resour.">
        <title>The genomes of chicory, endive, great burdock and yacon provide insights into Asteraceae palaeo-polyploidization history and plant inulin production.</title>
        <authorList>
            <person name="Fan W."/>
            <person name="Wang S."/>
            <person name="Wang H."/>
            <person name="Wang A."/>
            <person name="Jiang F."/>
            <person name="Liu H."/>
            <person name="Zhao H."/>
            <person name="Xu D."/>
            <person name="Zhang Y."/>
        </authorList>
    </citation>
    <scope>NUCLEOTIDE SEQUENCE [LARGE SCALE GENOMIC DNA]</scope>
    <source>
        <strain evidence="2">cv. Yunnan</strain>
    </source>
</reference>
<gene>
    <name evidence="1" type="ORF">L1987_78519</name>
</gene>
<evidence type="ECO:0000313" key="2">
    <source>
        <dbReference type="Proteomes" id="UP001056120"/>
    </source>
</evidence>
<dbReference type="EMBL" id="CM042043">
    <property type="protein sequence ID" value="KAI3695522.1"/>
    <property type="molecule type" value="Genomic_DNA"/>
</dbReference>
<protein>
    <submittedName>
        <fullName evidence="1">Uncharacterized protein</fullName>
    </submittedName>
</protein>
<sequence length="167" mass="18501">MEEENNSKIELSSSGCPIHTAVRHLTWACGIRFLGDGFWSGPHTAMYLTRMAVRNLTSRDRQEDVGSGWGMEGAGRGVRVHGAGRGGRVDMAGSGMDRAGRTGSRSRVDREGRGRWVDMAGRSTWVEEEEEEGDGEWEWEWEWEEGEGEGEEDGAVRGVGVEAWRGQ</sequence>
<organism evidence="1 2">
    <name type="scientific">Smallanthus sonchifolius</name>
    <dbReference type="NCBI Taxonomy" id="185202"/>
    <lineage>
        <taxon>Eukaryota</taxon>
        <taxon>Viridiplantae</taxon>
        <taxon>Streptophyta</taxon>
        <taxon>Embryophyta</taxon>
        <taxon>Tracheophyta</taxon>
        <taxon>Spermatophyta</taxon>
        <taxon>Magnoliopsida</taxon>
        <taxon>eudicotyledons</taxon>
        <taxon>Gunneridae</taxon>
        <taxon>Pentapetalae</taxon>
        <taxon>asterids</taxon>
        <taxon>campanulids</taxon>
        <taxon>Asterales</taxon>
        <taxon>Asteraceae</taxon>
        <taxon>Asteroideae</taxon>
        <taxon>Heliantheae alliance</taxon>
        <taxon>Millerieae</taxon>
        <taxon>Smallanthus</taxon>
    </lineage>
</organism>
<dbReference type="Proteomes" id="UP001056120">
    <property type="component" value="Linkage Group LG26"/>
</dbReference>
<evidence type="ECO:0000313" key="1">
    <source>
        <dbReference type="EMBL" id="KAI3695522.1"/>
    </source>
</evidence>
<name>A0ACB8ZCL5_9ASTR</name>